<accession>A0A316ECE6</accession>
<evidence type="ECO:0000313" key="1">
    <source>
        <dbReference type="EMBL" id="PWK28194.1"/>
    </source>
</evidence>
<dbReference type="EMBL" id="QGGO01000004">
    <property type="protein sequence ID" value="PWK28194.1"/>
    <property type="molecule type" value="Genomic_DNA"/>
</dbReference>
<sequence>MGQYLAIGIATNFTASKREVEAVSIEKVIEKMTADIGFDTNLYELEETEYSWQWNLKSDKIQSEFVPFLEHFYRVMGKFVRLDDADEVIQKLKSEQSKSLQAFLKKGHFYNFQESYSNDSYDFFFEKEGSQMKNRVRITSGVISLAMTGKIMMEATGGFFEFFEAMIHQNFSEFDLSKNIRVYIAG</sequence>
<comment type="caution">
    <text evidence="1">The sequence shown here is derived from an EMBL/GenBank/DDBJ whole genome shotgun (WGS) entry which is preliminary data.</text>
</comment>
<dbReference type="RefSeq" id="WP_109741753.1">
    <property type="nucleotide sequence ID" value="NZ_QGGO01000004.1"/>
</dbReference>
<proteinExistence type="predicted"/>
<dbReference type="Proteomes" id="UP000245489">
    <property type="component" value="Unassembled WGS sequence"/>
</dbReference>
<organism evidence="1 2">
    <name type="scientific">Arcicella aurantiaca</name>
    <dbReference type="NCBI Taxonomy" id="591202"/>
    <lineage>
        <taxon>Bacteria</taxon>
        <taxon>Pseudomonadati</taxon>
        <taxon>Bacteroidota</taxon>
        <taxon>Cytophagia</taxon>
        <taxon>Cytophagales</taxon>
        <taxon>Flectobacillaceae</taxon>
        <taxon>Arcicella</taxon>
    </lineage>
</organism>
<name>A0A316ECE6_9BACT</name>
<keyword evidence="2" id="KW-1185">Reference proteome</keyword>
<dbReference type="OrthoDB" id="770113at2"/>
<gene>
    <name evidence="1" type="ORF">LV89_00973</name>
</gene>
<protein>
    <submittedName>
        <fullName evidence="1">Uncharacterized protein</fullName>
    </submittedName>
</protein>
<evidence type="ECO:0000313" key="2">
    <source>
        <dbReference type="Proteomes" id="UP000245489"/>
    </source>
</evidence>
<dbReference type="AlphaFoldDB" id="A0A316ECE6"/>
<reference evidence="1 2" key="1">
    <citation type="submission" date="2018-05" db="EMBL/GenBank/DDBJ databases">
        <title>Genomic Encyclopedia of Archaeal and Bacterial Type Strains, Phase II (KMG-II): from individual species to whole genera.</title>
        <authorList>
            <person name="Goeker M."/>
        </authorList>
    </citation>
    <scope>NUCLEOTIDE SEQUENCE [LARGE SCALE GENOMIC DNA]</scope>
    <source>
        <strain evidence="1 2">DSM 22214</strain>
    </source>
</reference>